<dbReference type="Proteomes" id="UP000294650">
    <property type="component" value="Unassembled WGS sequence"/>
</dbReference>
<name>A0A4R3N8X7_9BACI</name>
<protein>
    <submittedName>
        <fullName evidence="1">Uncharacterized protein</fullName>
    </submittedName>
</protein>
<organism evidence="1 2">
    <name type="scientific">Melghiribacillus thermohalophilus</name>
    <dbReference type="NCBI Taxonomy" id="1324956"/>
    <lineage>
        <taxon>Bacteria</taxon>
        <taxon>Bacillati</taxon>
        <taxon>Bacillota</taxon>
        <taxon>Bacilli</taxon>
        <taxon>Bacillales</taxon>
        <taxon>Bacillaceae</taxon>
        <taxon>Melghiribacillus</taxon>
    </lineage>
</organism>
<comment type="caution">
    <text evidence="1">The sequence shown here is derived from an EMBL/GenBank/DDBJ whole genome shotgun (WGS) entry which is preliminary data.</text>
</comment>
<dbReference type="EMBL" id="SMAN01000007">
    <property type="protein sequence ID" value="TCT23399.1"/>
    <property type="molecule type" value="Genomic_DNA"/>
</dbReference>
<accession>A0A4R3N8X7</accession>
<evidence type="ECO:0000313" key="2">
    <source>
        <dbReference type="Proteomes" id="UP000294650"/>
    </source>
</evidence>
<evidence type="ECO:0000313" key="1">
    <source>
        <dbReference type="EMBL" id="TCT23399.1"/>
    </source>
</evidence>
<dbReference type="RefSeq" id="WP_132371567.1">
    <property type="nucleotide sequence ID" value="NZ_SMAN01000007.1"/>
</dbReference>
<reference evidence="1 2" key="1">
    <citation type="submission" date="2019-03" db="EMBL/GenBank/DDBJ databases">
        <title>Genomic Encyclopedia of Type Strains, Phase IV (KMG-IV): sequencing the most valuable type-strain genomes for metagenomic binning, comparative biology and taxonomic classification.</title>
        <authorList>
            <person name="Goeker M."/>
        </authorList>
    </citation>
    <scope>NUCLEOTIDE SEQUENCE [LARGE SCALE GENOMIC DNA]</scope>
    <source>
        <strain evidence="1 2">DSM 25894</strain>
    </source>
</reference>
<gene>
    <name evidence="1" type="ORF">EDD68_107113</name>
</gene>
<proteinExistence type="predicted"/>
<sequence>MALEDINFTITETRFQERNGEHVTVYYRGENEDRSKIISGSIRVDIEEYDSNSTANGLKELVKAKLSE</sequence>
<keyword evidence="2" id="KW-1185">Reference proteome</keyword>
<dbReference type="AlphaFoldDB" id="A0A4R3N8X7"/>